<dbReference type="RefSeq" id="WP_166195909.1">
    <property type="nucleotide sequence ID" value="NZ_JAAOIV010000005.1"/>
</dbReference>
<evidence type="ECO:0000313" key="2">
    <source>
        <dbReference type="Proteomes" id="UP000744769"/>
    </source>
</evidence>
<organism evidence="1 2">
    <name type="scientific">Metallococcus carri</name>
    <dbReference type="NCBI Taxonomy" id="1656884"/>
    <lineage>
        <taxon>Bacteria</taxon>
        <taxon>Bacillati</taxon>
        <taxon>Actinomycetota</taxon>
        <taxon>Actinomycetes</taxon>
        <taxon>Micrococcales</taxon>
        <taxon>Dermacoccaceae</taxon>
        <taxon>Metallococcus</taxon>
    </lineage>
</organism>
<reference evidence="1" key="1">
    <citation type="submission" date="2020-03" db="EMBL/GenBank/DDBJ databases">
        <title>Draft sequencing of Calidifontibacter sp. DB0510.</title>
        <authorList>
            <person name="Kim D.-U."/>
        </authorList>
    </citation>
    <scope>NUCLEOTIDE SEQUENCE</scope>
    <source>
        <strain evidence="1">DB0510</strain>
    </source>
</reference>
<evidence type="ECO:0008006" key="3">
    <source>
        <dbReference type="Google" id="ProtNLM"/>
    </source>
</evidence>
<gene>
    <name evidence="1" type="ORF">G9U51_08300</name>
</gene>
<comment type="caution">
    <text evidence="1">The sequence shown here is derived from an EMBL/GenBank/DDBJ whole genome shotgun (WGS) entry which is preliminary data.</text>
</comment>
<evidence type="ECO:0000313" key="1">
    <source>
        <dbReference type="EMBL" id="NHN55776.1"/>
    </source>
</evidence>
<dbReference type="EMBL" id="JAAOIV010000005">
    <property type="protein sequence ID" value="NHN55776.1"/>
    <property type="molecule type" value="Genomic_DNA"/>
</dbReference>
<protein>
    <recommendedName>
        <fullName evidence="3">Head-tail adaptor protein</fullName>
    </recommendedName>
</protein>
<keyword evidence="2" id="KW-1185">Reference proteome</keyword>
<name>A0A967AZ56_9MICO</name>
<sequence length="110" mass="12505">MPTTYKATVVRVRAGRVRSRYGNGPSEPDWDNASRARIRHCSIQPETGAEDTFRRDAQTAKWVLRRRGDADLTSHDRVEFAGATFEVGQVLRNREGRRPHLVAELTRTEG</sequence>
<dbReference type="AlphaFoldDB" id="A0A967AZ56"/>
<dbReference type="Proteomes" id="UP000744769">
    <property type="component" value="Unassembled WGS sequence"/>
</dbReference>
<accession>A0A967AZ56</accession>
<proteinExistence type="predicted"/>